<comment type="subcellular location">
    <subcellularLocation>
        <location evidence="1">Cytoplasm</location>
        <location evidence="1">Cytoskeleton</location>
    </subcellularLocation>
</comment>
<dbReference type="EMBL" id="BGPR01000107">
    <property type="protein sequence ID" value="GBL94919.1"/>
    <property type="molecule type" value="Genomic_DNA"/>
</dbReference>
<proteinExistence type="predicted"/>
<dbReference type="GO" id="GO:0006915">
    <property type="term" value="P:apoptotic process"/>
    <property type="evidence" value="ECO:0007669"/>
    <property type="project" value="TreeGrafter"/>
</dbReference>
<keyword evidence="7" id="KW-1185">Reference proteome</keyword>
<accession>A0A4Y2BT97</accession>
<evidence type="ECO:0008006" key="8">
    <source>
        <dbReference type="Google" id="ProtNLM"/>
    </source>
</evidence>
<feature type="region of interest" description="Disordered" evidence="5">
    <location>
        <begin position="56"/>
        <end position="75"/>
    </location>
</feature>
<evidence type="ECO:0000313" key="6">
    <source>
        <dbReference type="EMBL" id="GBL94919.1"/>
    </source>
</evidence>
<evidence type="ECO:0000313" key="7">
    <source>
        <dbReference type="Proteomes" id="UP000499080"/>
    </source>
</evidence>
<keyword evidence="2" id="KW-0963">Cytoplasm</keyword>
<dbReference type="Proteomes" id="UP000499080">
    <property type="component" value="Unassembled WGS sequence"/>
</dbReference>
<dbReference type="OrthoDB" id="6431598at2759"/>
<dbReference type="PANTHER" id="PTHR31183:SF2">
    <property type="entry name" value="TRICHOPLEIN KERATIN FILAMENT-BINDING PROTEIN"/>
    <property type="match status" value="1"/>
</dbReference>
<feature type="coiled-coil region" evidence="4">
    <location>
        <begin position="415"/>
        <end position="449"/>
    </location>
</feature>
<dbReference type="PANTHER" id="PTHR31183">
    <property type="entry name" value="TRICHOPLEIN KERATIN FILAMENT-BINDING PROTEIN FAMILY MEMBER"/>
    <property type="match status" value="1"/>
</dbReference>
<feature type="region of interest" description="Disordered" evidence="5">
    <location>
        <begin position="451"/>
        <end position="473"/>
    </location>
</feature>
<organism evidence="6 7">
    <name type="scientific">Araneus ventricosus</name>
    <name type="common">Orbweaver spider</name>
    <name type="synonym">Epeira ventricosa</name>
    <dbReference type="NCBI Taxonomy" id="182803"/>
    <lineage>
        <taxon>Eukaryota</taxon>
        <taxon>Metazoa</taxon>
        <taxon>Ecdysozoa</taxon>
        <taxon>Arthropoda</taxon>
        <taxon>Chelicerata</taxon>
        <taxon>Arachnida</taxon>
        <taxon>Araneae</taxon>
        <taxon>Araneomorphae</taxon>
        <taxon>Entelegynae</taxon>
        <taxon>Araneoidea</taxon>
        <taxon>Araneidae</taxon>
        <taxon>Araneus</taxon>
    </lineage>
</organism>
<dbReference type="InterPro" id="IPR043596">
    <property type="entry name" value="CFAP53/TCHP"/>
</dbReference>
<sequence>MALSSYWISQNRKDLAERAIVSKREKDAARVLKCMEVDSYHRELALKSSKYRSLEDVQGLKTSKANDESRVKEGQRLAEKERLEYRRQKLARMLAAENDQYMKELKAMQDDERERDPWNIVKLKEQIEELQRRRKEGEQNMQKRYMHHLFSSSLRSTKEKEEEELQKEISESWKQRKEELERLSLEKQQKEKEKLQNLELEQLKAKHEAREVEITQLEEQEKWSKLVEEKVNDLNAAENEIKALKVEKQILIQHLETLLSLQQRREAVRELQKKTFYKMQNMWQPKEKLRRILVEVQHSLDFDYKLLITISAFNKSTIEDTALALLDLDCVTDVKNKIEMQIAMEKEREVEIQQLYHEEANRLLEKRLEQWSLEAVARDEIMTDLFKTLAKEINKKIEFNFEQEKKYLRLKEDWLKEIDEFNQKAKHTVKSLEEKKQCFLDRSKRFREELESLSTARSSRPPSSHGRYQLEIS</sequence>
<keyword evidence="4" id="KW-0175">Coiled coil</keyword>
<comment type="caution">
    <text evidence="6">The sequence shown here is derived from an EMBL/GenBank/DDBJ whole genome shotgun (WGS) entry which is preliminary data.</text>
</comment>
<dbReference type="GO" id="GO:0045095">
    <property type="term" value="C:keratin filament"/>
    <property type="evidence" value="ECO:0007669"/>
    <property type="project" value="TreeGrafter"/>
</dbReference>
<dbReference type="AlphaFoldDB" id="A0A4Y2BT97"/>
<evidence type="ECO:0000256" key="1">
    <source>
        <dbReference type="ARBA" id="ARBA00004245"/>
    </source>
</evidence>
<reference evidence="6 7" key="1">
    <citation type="journal article" date="2019" name="Sci. Rep.">
        <title>Orb-weaving spider Araneus ventricosus genome elucidates the spidroin gene catalogue.</title>
        <authorList>
            <person name="Kono N."/>
            <person name="Nakamura H."/>
            <person name="Ohtoshi R."/>
            <person name="Moran D.A.P."/>
            <person name="Shinohara A."/>
            <person name="Yoshida Y."/>
            <person name="Fujiwara M."/>
            <person name="Mori M."/>
            <person name="Tomita M."/>
            <person name="Arakawa K."/>
        </authorList>
    </citation>
    <scope>NUCLEOTIDE SEQUENCE [LARGE SCALE GENOMIC DNA]</scope>
</reference>
<evidence type="ECO:0000256" key="4">
    <source>
        <dbReference type="SAM" id="Coils"/>
    </source>
</evidence>
<gene>
    <name evidence="6" type="ORF">AVEN_187440_1</name>
</gene>
<keyword evidence="3" id="KW-0206">Cytoskeleton</keyword>
<name>A0A4Y2BT97_ARAVE</name>
<protein>
    <recommendedName>
        <fullName evidence="8">Trichoplein keratin filament-binding protein</fullName>
    </recommendedName>
</protein>
<evidence type="ECO:0000256" key="5">
    <source>
        <dbReference type="SAM" id="MobiDB-lite"/>
    </source>
</evidence>
<evidence type="ECO:0000256" key="3">
    <source>
        <dbReference type="ARBA" id="ARBA00023212"/>
    </source>
</evidence>
<feature type="compositionally biased region" description="Polar residues" evidence="5">
    <location>
        <begin position="452"/>
        <end position="462"/>
    </location>
</feature>
<feature type="compositionally biased region" description="Basic and acidic residues" evidence="5">
    <location>
        <begin position="64"/>
        <end position="75"/>
    </location>
</feature>
<feature type="coiled-coil region" evidence="4">
    <location>
        <begin position="80"/>
        <end position="254"/>
    </location>
</feature>
<evidence type="ECO:0000256" key="2">
    <source>
        <dbReference type="ARBA" id="ARBA00022490"/>
    </source>
</evidence>